<dbReference type="PANTHER" id="PTHR43283">
    <property type="entry name" value="BETA-LACTAMASE-RELATED"/>
    <property type="match status" value="1"/>
</dbReference>
<gene>
    <name evidence="3" type="ORF">GCM10023313_38130</name>
</gene>
<evidence type="ECO:0000313" key="4">
    <source>
        <dbReference type="Proteomes" id="UP001501436"/>
    </source>
</evidence>
<protein>
    <recommendedName>
        <fullName evidence="2">Beta-lactamase-related domain-containing protein</fullName>
    </recommendedName>
</protein>
<name>A0ABP9G6A3_9SPHI</name>
<accession>A0ABP9G6A3</accession>
<proteinExistence type="predicted"/>
<evidence type="ECO:0000256" key="1">
    <source>
        <dbReference type="ARBA" id="ARBA00022801"/>
    </source>
</evidence>
<organism evidence="3 4">
    <name type="scientific">Mucilaginibacter defluvii</name>
    <dbReference type="NCBI Taxonomy" id="1196019"/>
    <lineage>
        <taxon>Bacteria</taxon>
        <taxon>Pseudomonadati</taxon>
        <taxon>Bacteroidota</taxon>
        <taxon>Sphingobacteriia</taxon>
        <taxon>Sphingobacteriales</taxon>
        <taxon>Sphingobacteriaceae</taxon>
        <taxon>Mucilaginibacter</taxon>
    </lineage>
</organism>
<comment type="caution">
    <text evidence="3">The sequence shown here is derived from an EMBL/GenBank/DDBJ whole genome shotgun (WGS) entry which is preliminary data.</text>
</comment>
<keyword evidence="4" id="KW-1185">Reference proteome</keyword>
<dbReference type="Proteomes" id="UP001501436">
    <property type="component" value="Unassembled WGS sequence"/>
</dbReference>
<dbReference type="EMBL" id="BAABJI010000004">
    <property type="protein sequence ID" value="GAA4929687.1"/>
    <property type="molecule type" value="Genomic_DNA"/>
</dbReference>
<feature type="domain" description="Beta-lactamase-related" evidence="2">
    <location>
        <begin position="213"/>
        <end position="563"/>
    </location>
</feature>
<dbReference type="InterPro" id="IPR050789">
    <property type="entry name" value="Diverse_Enzym_Activities"/>
</dbReference>
<dbReference type="Gene3D" id="3.40.710.10">
    <property type="entry name" value="DD-peptidase/beta-lactamase superfamily"/>
    <property type="match status" value="1"/>
</dbReference>
<keyword evidence="1" id="KW-0378">Hydrolase</keyword>
<reference evidence="4" key="1">
    <citation type="journal article" date="2019" name="Int. J. Syst. Evol. Microbiol.">
        <title>The Global Catalogue of Microorganisms (GCM) 10K type strain sequencing project: providing services to taxonomists for standard genome sequencing and annotation.</title>
        <authorList>
            <consortium name="The Broad Institute Genomics Platform"/>
            <consortium name="The Broad Institute Genome Sequencing Center for Infectious Disease"/>
            <person name="Wu L."/>
            <person name="Ma J."/>
        </authorList>
    </citation>
    <scope>NUCLEOTIDE SEQUENCE [LARGE SCALE GENOMIC DNA]</scope>
    <source>
        <strain evidence="4">JCM 18283</strain>
    </source>
</reference>
<dbReference type="SUPFAM" id="SSF56601">
    <property type="entry name" value="beta-lactamase/transpeptidase-like"/>
    <property type="match status" value="1"/>
</dbReference>
<evidence type="ECO:0000313" key="3">
    <source>
        <dbReference type="EMBL" id="GAA4929687.1"/>
    </source>
</evidence>
<evidence type="ECO:0000259" key="2">
    <source>
        <dbReference type="Pfam" id="PF00144"/>
    </source>
</evidence>
<dbReference type="Pfam" id="PF00144">
    <property type="entry name" value="Beta-lactamase"/>
    <property type="match status" value="1"/>
</dbReference>
<dbReference type="InterPro" id="IPR001466">
    <property type="entry name" value="Beta-lactam-related"/>
</dbReference>
<sequence length="588" mass="65755">MFNSACAQNPPMSAVTYLSEEKQTEQSTVLLNNESQLVPLKNLDSIKIASVNFSNTYATQFDSLLNKYAEVRSFNGADYLGQKTINDLAQDLKFYNTLVIQLTDIDLNNPQVINFIALNRKLKKVVIALFGNGNALAKLNNEQNPIIWSSRLTPMSAGYVAQAIFGGVPLSQKLQQTFSPKYVANSGFATLKTRLQYTIPEAAGINSNNLTEIDNIAAEAMRQQATPGCVVLVAKDGKVIFNKAYGYHTYSADEPDKIADIFDLASVTKIAATTMEVMRLTEQGKLSLDSTMGDYLPIARATNKNNIRVRELMLHQAGLVPYIPFHDRIKPTDHSGDSSAVFNTKVADGYYVRKGFYSDYMLPTMLKTGLRTRGQYEYSDLSMYFMKEIVESITAEPLNKYVQTEFYNKLGMQTAGFLPRNRFNVDRIIPTEDDTYFRHTLLEGYVHDQGAALAGGVSGHAGLFADANDLAILFQMMLNKGTYGGVKYFKPETVEQFTAKQSAVSRRGLGFDRWDPIATRHYPSELASDQTYGHTGYTGTCVWVDPKYNLVYIFLSNRVHPKVTEKLSSLRIRPRIQDVVYKAIEKGL</sequence>
<dbReference type="InterPro" id="IPR012338">
    <property type="entry name" value="Beta-lactam/transpept-like"/>
</dbReference>
<dbReference type="PANTHER" id="PTHR43283:SF11">
    <property type="entry name" value="BETA-LACTAMASE-RELATED DOMAIN-CONTAINING PROTEIN"/>
    <property type="match status" value="1"/>
</dbReference>